<evidence type="ECO:0000256" key="1">
    <source>
        <dbReference type="ARBA" id="ARBA00003019"/>
    </source>
</evidence>
<reference evidence="13" key="1">
    <citation type="submission" date="2021-02" db="EMBL/GenBank/DDBJ databases">
        <authorList>
            <person name="Nowell W R."/>
        </authorList>
    </citation>
    <scope>NUCLEOTIDE SEQUENCE</scope>
</reference>
<evidence type="ECO:0000256" key="8">
    <source>
        <dbReference type="ARBA" id="ARBA00023065"/>
    </source>
</evidence>
<keyword evidence="7 12" id="KW-1133">Transmembrane helix</keyword>
<dbReference type="Gene3D" id="1.20.1250.20">
    <property type="entry name" value="MFS general substrate transporter like domains"/>
    <property type="match status" value="1"/>
</dbReference>
<feature type="transmembrane region" description="Helical" evidence="12">
    <location>
        <begin position="21"/>
        <end position="40"/>
    </location>
</feature>
<evidence type="ECO:0000256" key="12">
    <source>
        <dbReference type="SAM" id="Phobius"/>
    </source>
</evidence>
<comment type="caution">
    <text evidence="13">The sequence shown here is derived from an EMBL/GenBank/DDBJ whole genome shotgun (WGS) entry which is preliminary data.</text>
</comment>
<evidence type="ECO:0000256" key="6">
    <source>
        <dbReference type="ARBA" id="ARBA00022692"/>
    </source>
</evidence>
<accession>A0A818WQU4</accession>
<feature type="transmembrane region" description="Helical" evidence="12">
    <location>
        <begin position="60"/>
        <end position="80"/>
    </location>
</feature>
<dbReference type="GO" id="GO:0005886">
    <property type="term" value="C:plasma membrane"/>
    <property type="evidence" value="ECO:0007669"/>
    <property type="project" value="UniProtKB-SubCell"/>
</dbReference>
<evidence type="ECO:0000256" key="10">
    <source>
        <dbReference type="ARBA" id="ARBA00030646"/>
    </source>
</evidence>
<name>A0A818WQU4_9BILA</name>
<sequence length="329" mass="36815">MKYNEKTKSDILSTSSSVFNRLRWIYLIGFLLKGAGNNLHGSYRYALYESYGLSRSNIELIYIVSYTSSLVIGTFAASLADSYGRRAGCLLSSVFFILMSILMNFSSIWILIISGIFSDTGASFVSIGAGIFAEVLVKWSNYAAPFNMSVVFFTLSIIFIWKFWSENYGNKDVKATHSFILAFRILRADPRIVILGLCIAAFEASLFLFIINWTPVLERTRSSTDQNSLPLGFIFAGYMSLISVLIGFILFEFCVGISRPSISVFKNTYIANEMAMLCMIILRGLKIPEEQVYVNETEILLEKSSSPLNISSSSVSLTLEHSTKSKEDN</sequence>
<keyword evidence="6 12" id="KW-0812">Transmembrane</keyword>
<proteinExistence type="predicted"/>
<evidence type="ECO:0000313" key="14">
    <source>
        <dbReference type="Proteomes" id="UP000663868"/>
    </source>
</evidence>
<dbReference type="GO" id="GO:0015098">
    <property type="term" value="F:molybdate ion transmembrane transporter activity"/>
    <property type="evidence" value="ECO:0007669"/>
    <property type="project" value="InterPro"/>
</dbReference>
<keyword evidence="8" id="KW-0406">Ion transport</keyword>
<protein>
    <recommendedName>
        <fullName evidence="3">Molybdate-anion transporter</fullName>
    </recommendedName>
    <alternativeName>
        <fullName evidence="10">Major facilitator superfamily domain-containing protein 5</fullName>
    </alternativeName>
    <alternativeName>
        <fullName evidence="11">Molybdate transporter 2 homolog</fullName>
    </alternativeName>
</protein>
<feature type="transmembrane region" description="Helical" evidence="12">
    <location>
        <begin position="231"/>
        <end position="251"/>
    </location>
</feature>
<dbReference type="SUPFAM" id="SSF103473">
    <property type="entry name" value="MFS general substrate transporter"/>
    <property type="match status" value="1"/>
</dbReference>
<dbReference type="InterPro" id="IPR008509">
    <property type="entry name" value="MOT2/MFSD5"/>
</dbReference>
<feature type="transmembrane region" description="Helical" evidence="12">
    <location>
        <begin position="142"/>
        <end position="164"/>
    </location>
</feature>
<dbReference type="GO" id="GO:0006811">
    <property type="term" value="P:monoatomic ion transport"/>
    <property type="evidence" value="ECO:0007669"/>
    <property type="project" value="UniProtKB-KW"/>
</dbReference>
<gene>
    <name evidence="13" type="ORF">KXQ929_LOCUS12950</name>
</gene>
<organism evidence="13 14">
    <name type="scientific">Adineta steineri</name>
    <dbReference type="NCBI Taxonomy" id="433720"/>
    <lineage>
        <taxon>Eukaryota</taxon>
        <taxon>Metazoa</taxon>
        <taxon>Spiralia</taxon>
        <taxon>Gnathifera</taxon>
        <taxon>Rotifera</taxon>
        <taxon>Eurotatoria</taxon>
        <taxon>Bdelloidea</taxon>
        <taxon>Adinetida</taxon>
        <taxon>Adinetidae</taxon>
        <taxon>Adineta</taxon>
    </lineage>
</organism>
<keyword evidence="4" id="KW-0813">Transport</keyword>
<evidence type="ECO:0000256" key="9">
    <source>
        <dbReference type="ARBA" id="ARBA00023136"/>
    </source>
</evidence>
<evidence type="ECO:0000256" key="7">
    <source>
        <dbReference type="ARBA" id="ARBA00022989"/>
    </source>
</evidence>
<evidence type="ECO:0000256" key="5">
    <source>
        <dbReference type="ARBA" id="ARBA00022475"/>
    </source>
</evidence>
<dbReference type="EMBL" id="CAJOBB010000680">
    <property type="protein sequence ID" value="CAF3729416.1"/>
    <property type="molecule type" value="Genomic_DNA"/>
</dbReference>
<dbReference type="PANTHER" id="PTHR23516">
    <property type="entry name" value="SAM (S-ADENOSYL METHIONINE) TRANSPORTER"/>
    <property type="match status" value="1"/>
</dbReference>
<dbReference type="InterPro" id="IPR036259">
    <property type="entry name" value="MFS_trans_sf"/>
</dbReference>
<feature type="transmembrane region" description="Helical" evidence="12">
    <location>
        <begin position="192"/>
        <end position="211"/>
    </location>
</feature>
<evidence type="ECO:0000256" key="2">
    <source>
        <dbReference type="ARBA" id="ARBA00004651"/>
    </source>
</evidence>
<dbReference type="PANTHER" id="PTHR23516:SF1">
    <property type="entry name" value="MOLYBDATE-ANION TRANSPORTER"/>
    <property type="match status" value="1"/>
</dbReference>
<keyword evidence="5" id="KW-1003">Cell membrane</keyword>
<comment type="subcellular location">
    <subcellularLocation>
        <location evidence="2">Cell membrane</location>
        <topology evidence="2">Multi-pass membrane protein</topology>
    </subcellularLocation>
</comment>
<evidence type="ECO:0000313" key="13">
    <source>
        <dbReference type="EMBL" id="CAF3729416.1"/>
    </source>
</evidence>
<dbReference type="Pfam" id="PF05631">
    <property type="entry name" value="MFS_5"/>
    <property type="match status" value="2"/>
</dbReference>
<feature type="transmembrane region" description="Helical" evidence="12">
    <location>
        <begin position="87"/>
        <end position="117"/>
    </location>
</feature>
<dbReference type="AlphaFoldDB" id="A0A818WQU4"/>
<keyword evidence="9 12" id="KW-0472">Membrane</keyword>
<comment type="function">
    <text evidence="1">Mediates high-affinity intracellular uptake of the rare oligo-element molybdenum.</text>
</comment>
<evidence type="ECO:0000256" key="4">
    <source>
        <dbReference type="ARBA" id="ARBA00022448"/>
    </source>
</evidence>
<evidence type="ECO:0000256" key="11">
    <source>
        <dbReference type="ARBA" id="ARBA00032555"/>
    </source>
</evidence>
<dbReference type="Proteomes" id="UP000663868">
    <property type="component" value="Unassembled WGS sequence"/>
</dbReference>
<evidence type="ECO:0000256" key="3">
    <source>
        <dbReference type="ARBA" id="ARBA00021242"/>
    </source>
</evidence>